<feature type="compositionally biased region" description="Low complexity" evidence="1">
    <location>
        <begin position="233"/>
        <end position="282"/>
    </location>
</feature>
<dbReference type="Proteomes" id="UP000507470">
    <property type="component" value="Unassembled WGS sequence"/>
</dbReference>
<feature type="domain" description="PB1" evidence="2">
    <location>
        <begin position="6"/>
        <end position="87"/>
    </location>
</feature>
<dbReference type="CDD" id="cd06401">
    <property type="entry name" value="PB1_TFG"/>
    <property type="match status" value="1"/>
</dbReference>
<dbReference type="OrthoDB" id="1594986at2759"/>
<protein>
    <submittedName>
        <fullName evidence="3">TFG</fullName>
    </submittedName>
</protein>
<feature type="compositionally biased region" description="Low complexity" evidence="1">
    <location>
        <begin position="317"/>
        <end position="381"/>
    </location>
</feature>
<dbReference type="GO" id="GO:0048208">
    <property type="term" value="P:COPII vesicle coating"/>
    <property type="evidence" value="ECO:0007669"/>
    <property type="project" value="InterPro"/>
</dbReference>
<dbReference type="InterPro" id="IPR034857">
    <property type="entry name" value="PB1_TFG"/>
</dbReference>
<evidence type="ECO:0000313" key="3">
    <source>
        <dbReference type="EMBL" id="CAC5416967.1"/>
    </source>
</evidence>
<dbReference type="GO" id="GO:0070971">
    <property type="term" value="C:endoplasmic reticulum exit site"/>
    <property type="evidence" value="ECO:0007669"/>
    <property type="project" value="TreeGrafter"/>
</dbReference>
<dbReference type="Pfam" id="PF00564">
    <property type="entry name" value="PB1"/>
    <property type="match status" value="1"/>
</dbReference>
<dbReference type="PROSITE" id="PS51745">
    <property type="entry name" value="PB1"/>
    <property type="match status" value="1"/>
</dbReference>
<name>A0A6J8E9D1_MYTCO</name>
<feature type="compositionally biased region" description="Low complexity" evidence="1">
    <location>
        <begin position="200"/>
        <end position="217"/>
    </location>
</feature>
<proteinExistence type="predicted"/>
<feature type="compositionally biased region" description="Low complexity" evidence="1">
    <location>
        <begin position="388"/>
        <end position="402"/>
    </location>
</feature>
<dbReference type="PANTHER" id="PTHR15335:SF7">
    <property type="entry name" value="PROTEIN TFG"/>
    <property type="match status" value="1"/>
</dbReference>
<accession>A0A6J8E9D1</accession>
<dbReference type="Gene3D" id="3.10.20.90">
    <property type="entry name" value="Phosphatidylinositol 3-kinase Catalytic Subunit, Chain A, domain 1"/>
    <property type="match status" value="1"/>
</dbReference>
<organism evidence="3 4">
    <name type="scientific">Mytilus coruscus</name>
    <name type="common">Sea mussel</name>
    <dbReference type="NCBI Taxonomy" id="42192"/>
    <lineage>
        <taxon>Eukaryota</taxon>
        <taxon>Metazoa</taxon>
        <taxon>Spiralia</taxon>
        <taxon>Lophotrochozoa</taxon>
        <taxon>Mollusca</taxon>
        <taxon>Bivalvia</taxon>
        <taxon>Autobranchia</taxon>
        <taxon>Pteriomorphia</taxon>
        <taxon>Mytilida</taxon>
        <taxon>Mytiloidea</taxon>
        <taxon>Mytilidae</taxon>
        <taxon>Mytilinae</taxon>
        <taxon>Mytilus</taxon>
    </lineage>
</organism>
<feature type="compositionally biased region" description="Polar residues" evidence="1">
    <location>
        <begin position="140"/>
        <end position="159"/>
    </location>
</feature>
<feature type="region of interest" description="Disordered" evidence="1">
    <location>
        <begin position="124"/>
        <end position="426"/>
    </location>
</feature>
<dbReference type="InterPro" id="IPR000270">
    <property type="entry name" value="PB1_dom"/>
</dbReference>
<sequence length="426" mass="47145">MDLSGKLIIKAQLGEDIRRIPIHNEDITYDELMLMMQRVYRGKLKNSDDITIKYKDEDNDLITIFDDSDLSFAIQCSRILKITLFVNGQPQPLESNQIKHLKTELRHIRDRVIQIIDTLEPQSDITSSVDTVSKEEPMVTESTRQVTQPTQARPTNSAQGKEFDPLSSQKVTEDKVMSSFGISSQTERAGTPDSINSVGSASSTNQRQQQSTPSTPQHMPPPQQPLAQPPSQQPAQGFQPVQPQQQTQQHPGQPGFPQQQQQMYSGQQDQRQQIPGQQQQGYGVPGQPPTSQPQRFPSPQQPHAQPPMPVPGQPSFQGQPQQNPQQPNQQQQQQQYGYYGQPNPQQQQQTPQISQAPWNQQQQPQNVYQGYAGQPQAQPGAMPGGSPSGTPGTGSPNPYSRGPGSGYGGGYPKPSQGYPTTPQGYK</sequence>
<dbReference type="SUPFAM" id="SSF54277">
    <property type="entry name" value="CAD &amp; PB1 domains"/>
    <property type="match status" value="1"/>
</dbReference>
<dbReference type="InterPro" id="IPR033512">
    <property type="entry name" value="TFG"/>
</dbReference>
<evidence type="ECO:0000313" key="4">
    <source>
        <dbReference type="Proteomes" id="UP000507470"/>
    </source>
</evidence>
<dbReference type="SMART" id="SM00666">
    <property type="entry name" value="PB1"/>
    <property type="match status" value="1"/>
</dbReference>
<dbReference type="PANTHER" id="PTHR15335">
    <property type="entry name" value="PROTEIN TFG"/>
    <property type="match status" value="1"/>
</dbReference>
<evidence type="ECO:0000259" key="2">
    <source>
        <dbReference type="PROSITE" id="PS51745"/>
    </source>
</evidence>
<feature type="compositionally biased region" description="Polar residues" evidence="1">
    <location>
        <begin position="180"/>
        <end position="199"/>
    </location>
</feature>
<keyword evidence="4" id="KW-1185">Reference proteome</keyword>
<evidence type="ECO:0000256" key="1">
    <source>
        <dbReference type="SAM" id="MobiDB-lite"/>
    </source>
</evidence>
<dbReference type="GO" id="GO:0042802">
    <property type="term" value="F:identical protein binding"/>
    <property type="evidence" value="ECO:0007669"/>
    <property type="project" value="InterPro"/>
</dbReference>
<feature type="compositionally biased region" description="Low complexity" evidence="1">
    <location>
        <begin position="292"/>
        <end position="302"/>
    </location>
</feature>
<dbReference type="InterPro" id="IPR053793">
    <property type="entry name" value="PB1-like"/>
</dbReference>
<dbReference type="AlphaFoldDB" id="A0A6J8E9D1"/>
<gene>
    <name evidence="3" type="ORF">MCOR_49534</name>
</gene>
<reference evidence="3 4" key="1">
    <citation type="submission" date="2020-06" db="EMBL/GenBank/DDBJ databases">
        <authorList>
            <person name="Li R."/>
            <person name="Bekaert M."/>
        </authorList>
    </citation>
    <scope>NUCLEOTIDE SEQUENCE [LARGE SCALE GENOMIC DNA]</scope>
    <source>
        <strain evidence="4">wild</strain>
    </source>
</reference>
<dbReference type="EMBL" id="CACVKT020008726">
    <property type="protein sequence ID" value="CAC5416967.1"/>
    <property type="molecule type" value="Genomic_DNA"/>
</dbReference>
<feature type="compositionally biased region" description="Pro residues" evidence="1">
    <location>
        <begin position="218"/>
        <end position="232"/>
    </location>
</feature>